<dbReference type="PANTHER" id="PTHR42834">
    <property type="entry name" value="ENDONUCLEASE/EXONUCLEASE/PHOSPHATASE FAMILY PROTEIN (AFU_ORTHOLOGUE AFUA_3G09210)"/>
    <property type="match status" value="1"/>
</dbReference>
<evidence type="ECO:0000259" key="1">
    <source>
        <dbReference type="Pfam" id="PF19580"/>
    </source>
</evidence>
<comment type="caution">
    <text evidence="2">The sequence shown here is derived from an EMBL/GenBank/DDBJ whole genome shotgun (WGS) entry which is preliminary data.</text>
</comment>
<proteinExistence type="predicted"/>
<gene>
    <name evidence="2" type="ORF">ACFQ1O_10060</name>
</gene>
<name>A0ABW3I384_9FLAO</name>
<reference evidence="3" key="1">
    <citation type="journal article" date="2019" name="Int. J. Syst. Evol. Microbiol.">
        <title>The Global Catalogue of Microorganisms (GCM) 10K type strain sequencing project: providing services to taxonomists for standard genome sequencing and annotation.</title>
        <authorList>
            <consortium name="The Broad Institute Genomics Platform"/>
            <consortium name="The Broad Institute Genome Sequencing Center for Infectious Disease"/>
            <person name="Wu L."/>
            <person name="Ma J."/>
        </authorList>
    </citation>
    <scope>NUCLEOTIDE SEQUENCE [LARGE SCALE GENOMIC DNA]</scope>
    <source>
        <strain evidence="3">CCUG 62114</strain>
    </source>
</reference>
<protein>
    <submittedName>
        <fullName evidence="2">Endonuclease/exonuclease/phosphatase family protein</fullName>
    </submittedName>
</protein>
<dbReference type="InterPro" id="IPR036691">
    <property type="entry name" value="Endo/exonu/phosph_ase_sf"/>
</dbReference>
<organism evidence="2 3">
    <name type="scientific">Pseudofulvibacter geojedonensis</name>
    <dbReference type="NCBI Taxonomy" id="1123758"/>
    <lineage>
        <taxon>Bacteria</taxon>
        <taxon>Pseudomonadati</taxon>
        <taxon>Bacteroidota</taxon>
        <taxon>Flavobacteriia</taxon>
        <taxon>Flavobacteriales</taxon>
        <taxon>Flavobacteriaceae</taxon>
        <taxon>Pseudofulvibacter</taxon>
    </lineage>
</organism>
<dbReference type="EMBL" id="JBHTJM010000009">
    <property type="protein sequence ID" value="MFD0964348.1"/>
    <property type="molecule type" value="Genomic_DNA"/>
</dbReference>
<dbReference type="SUPFAM" id="SSF56219">
    <property type="entry name" value="DNase I-like"/>
    <property type="match status" value="1"/>
</dbReference>
<dbReference type="Proteomes" id="UP001596997">
    <property type="component" value="Unassembled WGS sequence"/>
</dbReference>
<sequence>MNTKKLLLTFLVALICVSGFSQKKRYKINTVAFYNLENLFDTINDPNKLDEKSPIMEMSEKERGKVYWKKIHNMARVISEIGVDEKLNPNTPAVIGVCEVENKAVLEDLINDKQLKDKKYDIIHFDSPDARSIDVGFLYQTNLFKPINYSKHELLLYNDNKERIFTRDQLLVSGKLEGEMMHFIVNHWPSRRGGEARSRPKRVKAAQLTKKIVDSLQTIDPYAKIVIMGDLNDDPFNASVKKVLKAKQKKEEVGLKGIYNPMMGMAKKGMGTLAYRDALNIFDQIMFTKPFLDKDYSSFKIYKTGIYNPAYMTNKKGRYKGYPFRSFVGATWTGGYGDHFPVYTYLIKEVQ</sequence>
<evidence type="ECO:0000313" key="3">
    <source>
        <dbReference type="Proteomes" id="UP001596997"/>
    </source>
</evidence>
<feature type="domain" description="Endonuclease/exonuclease/phosphatase" evidence="1">
    <location>
        <begin position="30"/>
        <end position="348"/>
    </location>
</feature>
<keyword evidence="2" id="KW-0540">Nuclease</keyword>
<keyword evidence="3" id="KW-1185">Reference proteome</keyword>
<dbReference type="Gene3D" id="3.60.10.10">
    <property type="entry name" value="Endonuclease/exonuclease/phosphatase"/>
    <property type="match status" value="1"/>
</dbReference>
<evidence type="ECO:0000313" key="2">
    <source>
        <dbReference type="EMBL" id="MFD0964348.1"/>
    </source>
</evidence>
<dbReference type="RefSeq" id="WP_377715897.1">
    <property type="nucleotide sequence ID" value="NZ_JBHTJM010000009.1"/>
</dbReference>
<dbReference type="Pfam" id="PF19580">
    <property type="entry name" value="Exo_endo_phos_3"/>
    <property type="match status" value="1"/>
</dbReference>
<keyword evidence="2" id="KW-0378">Hydrolase</keyword>
<dbReference type="InterPro" id="IPR005135">
    <property type="entry name" value="Endo/exonuclease/phosphatase"/>
</dbReference>
<dbReference type="GO" id="GO:0004519">
    <property type="term" value="F:endonuclease activity"/>
    <property type="evidence" value="ECO:0007669"/>
    <property type="project" value="UniProtKB-KW"/>
</dbReference>
<dbReference type="PANTHER" id="PTHR42834:SF1">
    <property type="entry name" value="ENDONUCLEASE_EXONUCLEASE_PHOSPHATASE FAMILY PROTEIN (AFU_ORTHOLOGUE AFUA_3G09210)"/>
    <property type="match status" value="1"/>
</dbReference>
<accession>A0ABW3I384</accession>
<keyword evidence="2" id="KW-0255">Endonuclease</keyword>